<proteinExistence type="predicted"/>
<reference evidence="2" key="1">
    <citation type="submission" date="2015-04" db="UniProtKB">
        <authorList>
            <consortium name="EnsemblPlants"/>
        </authorList>
    </citation>
    <scope>IDENTIFICATION</scope>
</reference>
<protein>
    <submittedName>
        <fullName evidence="2">Uncharacterized protein</fullName>
    </submittedName>
</protein>
<feature type="compositionally biased region" description="Basic and acidic residues" evidence="1">
    <location>
        <begin position="151"/>
        <end position="169"/>
    </location>
</feature>
<name>A0A0E0ABM2_9ORYZ</name>
<feature type="compositionally biased region" description="Polar residues" evidence="1">
    <location>
        <begin position="118"/>
        <end position="150"/>
    </location>
</feature>
<evidence type="ECO:0000313" key="3">
    <source>
        <dbReference type="Proteomes" id="UP000026961"/>
    </source>
</evidence>
<keyword evidence="3" id="KW-1185">Reference proteome</keyword>
<feature type="region of interest" description="Disordered" evidence="1">
    <location>
        <begin position="36"/>
        <end position="55"/>
    </location>
</feature>
<dbReference type="AlphaFoldDB" id="A0A0E0ABM2"/>
<sequence>MEQIDRWIDTGVRGIIHGCERKEEESVVVVACGGDTGRNRSAGARRRGGSHARARGGRRCGLRLISRDSRRRRVTAANRIQSLHYCVLKQPQVEFTAETAGSTNERGREKQQPILERSVSQSVNSNTAETQTILQKTPKTPNRMGQTDSELNYKKQITEEHRSDCKMVD</sequence>
<feature type="region of interest" description="Disordered" evidence="1">
    <location>
        <begin position="98"/>
        <end position="169"/>
    </location>
</feature>
<dbReference type="HOGENOM" id="CLU_1580989_0_0_1"/>
<organism evidence="2">
    <name type="scientific">Oryza glumipatula</name>
    <dbReference type="NCBI Taxonomy" id="40148"/>
    <lineage>
        <taxon>Eukaryota</taxon>
        <taxon>Viridiplantae</taxon>
        <taxon>Streptophyta</taxon>
        <taxon>Embryophyta</taxon>
        <taxon>Tracheophyta</taxon>
        <taxon>Spermatophyta</taxon>
        <taxon>Magnoliopsida</taxon>
        <taxon>Liliopsida</taxon>
        <taxon>Poales</taxon>
        <taxon>Poaceae</taxon>
        <taxon>BOP clade</taxon>
        <taxon>Oryzoideae</taxon>
        <taxon>Oryzeae</taxon>
        <taxon>Oryzinae</taxon>
        <taxon>Oryza</taxon>
    </lineage>
</organism>
<accession>A0A0E0ABM2</accession>
<feature type="compositionally biased region" description="Basic residues" evidence="1">
    <location>
        <begin position="43"/>
        <end position="55"/>
    </location>
</feature>
<dbReference type="Proteomes" id="UP000026961">
    <property type="component" value="Chromosome 6"/>
</dbReference>
<evidence type="ECO:0000256" key="1">
    <source>
        <dbReference type="SAM" id="MobiDB-lite"/>
    </source>
</evidence>
<reference evidence="2" key="2">
    <citation type="submission" date="2018-05" db="EMBL/GenBank/DDBJ databases">
        <title>OgluRS3 (Oryza glumaepatula Reference Sequence Version 3).</title>
        <authorList>
            <person name="Zhang J."/>
            <person name="Kudrna D."/>
            <person name="Lee S."/>
            <person name="Talag J."/>
            <person name="Welchert J."/>
            <person name="Wing R.A."/>
        </authorList>
    </citation>
    <scope>NUCLEOTIDE SEQUENCE [LARGE SCALE GENOMIC DNA]</scope>
</reference>
<dbReference type="EnsemblPlants" id="OGLUM06G21490.1">
    <property type="protein sequence ID" value="OGLUM06G21490.1"/>
    <property type="gene ID" value="OGLUM06G21490"/>
</dbReference>
<evidence type="ECO:0000313" key="2">
    <source>
        <dbReference type="EnsemblPlants" id="OGLUM06G21490.1"/>
    </source>
</evidence>
<dbReference type="Gramene" id="OGLUM06G21490.1">
    <property type="protein sequence ID" value="OGLUM06G21490.1"/>
    <property type="gene ID" value="OGLUM06G21490"/>
</dbReference>